<dbReference type="UniPathway" id="UPA00098">
    <property type="reaction ID" value="UER00361"/>
</dbReference>
<accession>A0A7X0UDE0</accession>
<dbReference type="GO" id="GO:0004735">
    <property type="term" value="F:pyrroline-5-carboxylate reductase activity"/>
    <property type="evidence" value="ECO:0007669"/>
    <property type="project" value="UniProtKB-UniRule"/>
</dbReference>
<evidence type="ECO:0000256" key="7">
    <source>
        <dbReference type="SAM" id="MobiDB-lite"/>
    </source>
</evidence>
<comment type="subcellular location">
    <subcellularLocation>
        <location evidence="4">Cytoplasm</location>
    </subcellularLocation>
</comment>
<evidence type="ECO:0000259" key="8">
    <source>
        <dbReference type="Pfam" id="PF03807"/>
    </source>
</evidence>
<dbReference type="InterPro" id="IPR028939">
    <property type="entry name" value="P5C_Rdtase_cat_N"/>
</dbReference>
<evidence type="ECO:0000256" key="5">
    <source>
        <dbReference type="NCBIfam" id="TIGR00112"/>
    </source>
</evidence>
<comment type="catalytic activity">
    <reaction evidence="4">
        <text>L-proline + NADP(+) = (S)-1-pyrroline-5-carboxylate + NADPH + 2 H(+)</text>
        <dbReference type="Rhea" id="RHEA:14109"/>
        <dbReference type="ChEBI" id="CHEBI:15378"/>
        <dbReference type="ChEBI" id="CHEBI:17388"/>
        <dbReference type="ChEBI" id="CHEBI:57783"/>
        <dbReference type="ChEBI" id="CHEBI:58349"/>
        <dbReference type="ChEBI" id="CHEBI:60039"/>
        <dbReference type="EC" id="1.5.1.2"/>
    </reaction>
</comment>
<keyword evidence="11" id="KW-1185">Reference proteome</keyword>
<comment type="caution">
    <text evidence="10">The sequence shown here is derived from an EMBL/GenBank/DDBJ whole genome shotgun (WGS) entry which is preliminary data.</text>
</comment>
<evidence type="ECO:0000256" key="2">
    <source>
        <dbReference type="ARBA" id="ARBA00022857"/>
    </source>
</evidence>
<dbReference type="PANTHER" id="PTHR11645:SF0">
    <property type="entry name" value="PYRROLINE-5-CARBOXYLATE REDUCTASE 3"/>
    <property type="match status" value="1"/>
</dbReference>
<dbReference type="FunFam" id="1.10.3730.10:FF:000001">
    <property type="entry name" value="Pyrroline-5-carboxylate reductase"/>
    <property type="match status" value="1"/>
</dbReference>
<organism evidence="10 11">
    <name type="scientific">Acidovorax soli</name>
    <dbReference type="NCBI Taxonomy" id="592050"/>
    <lineage>
        <taxon>Bacteria</taxon>
        <taxon>Pseudomonadati</taxon>
        <taxon>Pseudomonadota</taxon>
        <taxon>Betaproteobacteria</taxon>
        <taxon>Burkholderiales</taxon>
        <taxon>Comamonadaceae</taxon>
        <taxon>Acidovorax</taxon>
    </lineage>
</organism>
<evidence type="ECO:0000256" key="3">
    <source>
        <dbReference type="ARBA" id="ARBA00023002"/>
    </source>
</evidence>
<dbReference type="PANTHER" id="PTHR11645">
    <property type="entry name" value="PYRROLINE-5-CARBOXYLATE REDUCTASE"/>
    <property type="match status" value="1"/>
</dbReference>
<feature type="compositionally biased region" description="Gly residues" evidence="7">
    <location>
        <begin position="274"/>
        <end position="283"/>
    </location>
</feature>
<protein>
    <recommendedName>
        <fullName evidence="4 5">Pyrroline-5-carboxylate reductase</fullName>
        <shortName evidence="4">P5C reductase</shortName>
        <shortName evidence="4">P5CR</shortName>
        <ecNumber evidence="4 5">1.5.1.2</ecNumber>
    </recommendedName>
    <alternativeName>
        <fullName evidence="4">PCA reductase</fullName>
    </alternativeName>
</protein>
<dbReference type="InterPro" id="IPR008927">
    <property type="entry name" value="6-PGluconate_DH-like_C_sf"/>
</dbReference>
<dbReference type="Gene3D" id="3.40.50.720">
    <property type="entry name" value="NAD(P)-binding Rossmann-like Domain"/>
    <property type="match status" value="1"/>
</dbReference>
<keyword evidence="4" id="KW-0963">Cytoplasm</keyword>
<dbReference type="AlphaFoldDB" id="A0A7X0UDE0"/>
<evidence type="ECO:0000313" key="10">
    <source>
        <dbReference type="EMBL" id="MBB6564043.1"/>
    </source>
</evidence>
<name>A0A7X0UDE0_9BURK</name>
<reference evidence="10 11" key="1">
    <citation type="submission" date="2020-08" db="EMBL/GenBank/DDBJ databases">
        <title>Functional genomics of gut bacteria from endangered species of beetles.</title>
        <authorList>
            <person name="Carlos-Shanley C."/>
        </authorList>
    </citation>
    <scope>NUCLEOTIDE SEQUENCE [LARGE SCALE GENOMIC DNA]</scope>
    <source>
        <strain evidence="10 11">S00198</strain>
    </source>
</reference>
<dbReference type="RefSeq" id="WP_184865654.1">
    <property type="nucleotide sequence ID" value="NZ_JACHLK010000027.1"/>
</dbReference>
<dbReference type="GO" id="GO:0055129">
    <property type="term" value="P:L-proline biosynthetic process"/>
    <property type="evidence" value="ECO:0007669"/>
    <property type="project" value="UniProtKB-UniRule"/>
</dbReference>
<dbReference type="PIRSF" id="PIRSF000193">
    <property type="entry name" value="Pyrrol-5-carb_rd"/>
    <property type="match status" value="1"/>
</dbReference>
<dbReference type="SUPFAM" id="SSF48179">
    <property type="entry name" value="6-phosphogluconate dehydrogenase C-terminal domain-like"/>
    <property type="match status" value="1"/>
</dbReference>
<dbReference type="NCBIfam" id="TIGR00112">
    <property type="entry name" value="proC"/>
    <property type="match status" value="1"/>
</dbReference>
<dbReference type="InterPro" id="IPR000304">
    <property type="entry name" value="Pyrroline-COOH_reductase"/>
</dbReference>
<dbReference type="Gene3D" id="1.10.3730.10">
    <property type="entry name" value="ProC C-terminal domain-like"/>
    <property type="match status" value="1"/>
</dbReference>
<dbReference type="EC" id="1.5.1.2" evidence="4 5"/>
<dbReference type="InterPro" id="IPR029036">
    <property type="entry name" value="P5CR_dimer"/>
</dbReference>
<evidence type="ECO:0000256" key="6">
    <source>
        <dbReference type="PIRSR" id="PIRSR000193-1"/>
    </source>
</evidence>
<comment type="pathway">
    <text evidence="4">Amino-acid biosynthesis; L-proline biosynthesis; L-proline from L-glutamate 5-semialdehyde: step 1/1.</text>
</comment>
<feature type="binding site" evidence="6">
    <location>
        <begin position="76"/>
        <end position="79"/>
    </location>
    <ligand>
        <name>NADP(+)</name>
        <dbReference type="ChEBI" id="CHEBI:58349"/>
    </ligand>
</feature>
<dbReference type="HAMAP" id="MF_01925">
    <property type="entry name" value="P5C_reductase"/>
    <property type="match status" value="1"/>
</dbReference>
<proteinExistence type="inferred from homology"/>
<keyword evidence="4" id="KW-0028">Amino-acid biosynthesis</keyword>
<keyword evidence="4" id="KW-0641">Proline biosynthesis</keyword>
<gene>
    <name evidence="4" type="primary">proC</name>
    <name evidence="10" type="ORF">HNP48_006769</name>
</gene>
<evidence type="ECO:0000259" key="9">
    <source>
        <dbReference type="Pfam" id="PF14748"/>
    </source>
</evidence>
<keyword evidence="2 4" id="KW-0521">NADP</keyword>
<dbReference type="SUPFAM" id="SSF51735">
    <property type="entry name" value="NAD(P)-binding Rossmann-fold domains"/>
    <property type="match status" value="1"/>
</dbReference>
<feature type="domain" description="Pyrroline-5-carboxylate reductase dimerisation" evidence="9">
    <location>
        <begin position="167"/>
        <end position="271"/>
    </location>
</feature>
<sequence>MSIPTTVSLPAIAFMGGGNMASAIIGGLVRQGHPASQIEVVEPWEPAREALRTQYGIEAQPEPGAALQRARIVVWAVKPQTFKDAAAQARAHAQDALHLSVAAGIRSDSIAQWLSSERIVRTMPNTPALVGKGMSALYARPGVSATERQSVEAIMATTGEVLWVESEKQLDAVTALSGSGPAYVFYFLEAMARAGTAMGLSAEQAHQLAVGTFVGASELARCSDEPPAVLRERVTSKGGTTYAALQSLARDGVADAFERAMRASERRAHELGEEGAGGSGTRP</sequence>
<dbReference type="Proteomes" id="UP000575083">
    <property type="component" value="Unassembled WGS sequence"/>
</dbReference>
<keyword evidence="3 4" id="KW-0560">Oxidoreductase</keyword>
<evidence type="ECO:0000256" key="1">
    <source>
        <dbReference type="ARBA" id="ARBA00005525"/>
    </source>
</evidence>
<comment type="catalytic activity">
    <reaction evidence="4">
        <text>L-proline + NAD(+) = (S)-1-pyrroline-5-carboxylate + NADH + 2 H(+)</text>
        <dbReference type="Rhea" id="RHEA:14105"/>
        <dbReference type="ChEBI" id="CHEBI:15378"/>
        <dbReference type="ChEBI" id="CHEBI:17388"/>
        <dbReference type="ChEBI" id="CHEBI:57540"/>
        <dbReference type="ChEBI" id="CHEBI:57945"/>
        <dbReference type="ChEBI" id="CHEBI:60039"/>
        <dbReference type="EC" id="1.5.1.2"/>
    </reaction>
</comment>
<comment type="similarity">
    <text evidence="1 4">Belongs to the pyrroline-5-carboxylate reductase family.</text>
</comment>
<evidence type="ECO:0000313" key="11">
    <source>
        <dbReference type="Proteomes" id="UP000575083"/>
    </source>
</evidence>
<comment type="function">
    <text evidence="4">Catalyzes the reduction of 1-pyrroline-5-carboxylate (PCA) to L-proline.</text>
</comment>
<feature type="region of interest" description="Disordered" evidence="7">
    <location>
        <begin position="264"/>
        <end position="283"/>
    </location>
</feature>
<dbReference type="Pfam" id="PF03807">
    <property type="entry name" value="F420_oxidored"/>
    <property type="match status" value="1"/>
</dbReference>
<evidence type="ECO:0000256" key="4">
    <source>
        <dbReference type="HAMAP-Rule" id="MF_01925"/>
    </source>
</evidence>
<dbReference type="GO" id="GO:0005737">
    <property type="term" value="C:cytoplasm"/>
    <property type="evidence" value="ECO:0007669"/>
    <property type="project" value="UniProtKB-SubCell"/>
</dbReference>
<dbReference type="Pfam" id="PF14748">
    <property type="entry name" value="P5CR_dimer"/>
    <property type="match status" value="1"/>
</dbReference>
<dbReference type="InterPro" id="IPR036291">
    <property type="entry name" value="NAD(P)-bd_dom_sf"/>
</dbReference>
<feature type="domain" description="Pyrroline-5-carboxylate reductase catalytic N-terminal" evidence="8">
    <location>
        <begin position="12"/>
        <end position="104"/>
    </location>
</feature>
<dbReference type="EMBL" id="JACHLK010000027">
    <property type="protein sequence ID" value="MBB6564043.1"/>
    <property type="molecule type" value="Genomic_DNA"/>
</dbReference>